<gene>
    <name evidence="1" type="ORF">CLUMA_CG006705</name>
</gene>
<evidence type="ECO:0000313" key="2">
    <source>
        <dbReference type="Proteomes" id="UP000183832"/>
    </source>
</evidence>
<keyword evidence="2" id="KW-1185">Reference proteome</keyword>
<dbReference type="AlphaFoldDB" id="A0A1J1HYF9"/>
<reference evidence="1 2" key="1">
    <citation type="submission" date="2015-04" db="EMBL/GenBank/DDBJ databases">
        <authorList>
            <person name="Syromyatnikov M.Y."/>
            <person name="Popov V.N."/>
        </authorList>
    </citation>
    <scope>NUCLEOTIDE SEQUENCE [LARGE SCALE GENOMIC DNA]</scope>
</reference>
<organism evidence="1 2">
    <name type="scientific">Clunio marinus</name>
    <dbReference type="NCBI Taxonomy" id="568069"/>
    <lineage>
        <taxon>Eukaryota</taxon>
        <taxon>Metazoa</taxon>
        <taxon>Ecdysozoa</taxon>
        <taxon>Arthropoda</taxon>
        <taxon>Hexapoda</taxon>
        <taxon>Insecta</taxon>
        <taxon>Pterygota</taxon>
        <taxon>Neoptera</taxon>
        <taxon>Endopterygota</taxon>
        <taxon>Diptera</taxon>
        <taxon>Nematocera</taxon>
        <taxon>Chironomoidea</taxon>
        <taxon>Chironomidae</taxon>
        <taxon>Clunio</taxon>
    </lineage>
</organism>
<dbReference type="EMBL" id="CVRI01000036">
    <property type="protein sequence ID" value="CRK93127.1"/>
    <property type="molecule type" value="Genomic_DNA"/>
</dbReference>
<protein>
    <submittedName>
        <fullName evidence="1">CLUMA_CG006705, isoform A</fullName>
    </submittedName>
</protein>
<name>A0A1J1HYF9_9DIPT</name>
<dbReference type="Proteomes" id="UP000183832">
    <property type="component" value="Unassembled WGS sequence"/>
</dbReference>
<sequence length="63" mass="7441">MLCRLTFCVNLDAVSCQKVSSDHKLFETFSEELLRFFRIKLESQKARKSLKRASDECSKRIRL</sequence>
<accession>A0A1J1HYF9</accession>
<evidence type="ECO:0000313" key="1">
    <source>
        <dbReference type="EMBL" id="CRK93127.1"/>
    </source>
</evidence>
<proteinExistence type="predicted"/>